<dbReference type="Proteomes" id="UP000823405">
    <property type="component" value="Unassembled WGS sequence"/>
</dbReference>
<keyword evidence="2" id="KW-0732">Signal</keyword>
<evidence type="ECO:0008006" key="5">
    <source>
        <dbReference type="Google" id="ProtNLM"/>
    </source>
</evidence>
<dbReference type="EMBL" id="JAAAIN010000225">
    <property type="protein sequence ID" value="KAG0317787.1"/>
    <property type="molecule type" value="Genomic_DNA"/>
</dbReference>
<organism evidence="3 4">
    <name type="scientific">Linnemannia gamsii</name>
    <dbReference type="NCBI Taxonomy" id="64522"/>
    <lineage>
        <taxon>Eukaryota</taxon>
        <taxon>Fungi</taxon>
        <taxon>Fungi incertae sedis</taxon>
        <taxon>Mucoromycota</taxon>
        <taxon>Mortierellomycotina</taxon>
        <taxon>Mortierellomycetes</taxon>
        <taxon>Mortierellales</taxon>
        <taxon>Mortierellaceae</taxon>
        <taxon>Linnemannia</taxon>
    </lineage>
</organism>
<evidence type="ECO:0000313" key="4">
    <source>
        <dbReference type="Proteomes" id="UP000823405"/>
    </source>
</evidence>
<dbReference type="OrthoDB" id="2449484at2759"/>
<evidence type="ECO:0000256" key="1">
    <source>
        <dbReference type="SAM" id="MobiDB-lite"/>
    </source>
</evidence>
<evidence type="ECO:0000256" key="2">
    <source>
        <dbReference type="SAM" id="SignalP"/>
    </source>
</evidence>
<dbReference type="AlphaFoldDB" id="A0A9P6RFY4"/>
<proteinExistence type="predicted"/>
<reference evidence="3" key="1">
    <citation type="journal article" date="2020" name="Fungal Divers.">
        <title>Resolving the Mortierellaceae phylogeny through synthesis of multi-gene phylogenetics and phylogenomics.</title>
        <authorList>
            <person name="Vandepol N."/>
            <person name="Liber J."/>
            <person name="Desiro A."/>
            <person name="Na H."/>
            <person name="Kennedy M."/>
            <person name="Barry K."/>
            <person name="Grigoriev I.V."/>
            <person name="Miller A.N."/>
            <person name="O'Donnell K."/>
            <person name="Stajich J.E."/>
            <person name="Bonito G."/>
        </authorList>
    </citation>
    <scope>NUCLEOTIDE SEQUENCE</scope>
    <source>
        <strain evidence="3">NVP60</strain>
    </source>
</reference>
<protein>
    <recommendedName>
        <fullName evidence="5">Secreted protein</fullName>
    </recommendedName>
</protein>
<gene>
    <name evidence="3" type="ORF">BGZ97_004860</name>
</gene>
<feature type="region of interest" description="Disordered" evidence="1">
    <location>
        <begin position="37"/>
        <end position="57"/>
    </location>
</feature>
<feature type="signal peptide" evidence="2">
    <location>
        <begin position="1"/>
        <end position="21"/>
    </location>
</feature>
<feature type="chain" id="PRO_5040255795" description="Secreted protein" evidence="2">
    <location>
        <begin position="22"/>
        <end position="147"/>
    </location>
</feature>
<keyword evidence="4" id="KW-1185">Reference proteome</keyword>
<evidence type="ECO:0000313" key="3">
    <source>
        <dbReference type="EMBL" id="KAG0317787.1"/>
    </source>
</evidence>
<comment type="caution">
    <text evidence="3">The sequence shown here is derived from an EMBL/GenBank/DDBJ whole genome shotgun (WGS) entry which is preliminary data.</text>
</comment>
<sequence length="147" mass="16035">MKNIFNIALIATLAVTASVAAHEAPAPAQEAFQIHAQDQTATPTNTQDQEVDEDDEESAMWGKKHTIITNHKHHKHHHYKHGKHCKKDRCCIKYVTITSALECKPEPTMLPPELAASGVVSGDSAPLAHEAAAIMEAWNPPPPAPAW</sequence>
<feature type="compositionally biased region" description="Polar residues" evidence="1">
    <location>
        <begin position="37"/>
        <end position="46"/>
    </location>
</feature>
<accession>A0A9P6RFY4</accession>
<name>A0A9P6RFY4_9FUNG</name>